<dbReference type="RefSeq" id="WP_088463148.1">
    <property type="nucleotide sequence ID" value="NZ_NIRR01000003.1"/>
</dbReference>
<dbReference type="NCBIfam" id="NF006006">
    <property type="entry name" value="PRK08137.1"/>
    <property type="match status" value="1"/>
</dbReference>
<dbReference type="PANTHER" id="PTHR42678:SF34">
    <property type="entry name" value="OS04G0183300 PROTEIN"/>
    <property type="match status" value="1"/>
</dbReference>
<feature type="signal peptide" evidence="1">
    <location>
        <begin position="1"/>
        <end position="31"/>
    </location>
</feature>
<dbReference type="Gene3D" id="3.90.1300.10">
    <property type="entry name" value="Amidase signature (AS) domain"/>
    <property type="match status" value="1"/>
</dbReference>
<evidence type="ECO:0000313" key="4">
    <source>
        <dbReference type="Proteomes" id="UP000197277"/>
    </source>
</evidence>
<reference evidence="3 4" key="1">
    <citation type="submission" date="2017-06" db="EMBL/GenBank/DDBJ databases">
        <title>Hymenobacter amundsenii sp. nov. isolated from regoliths in Antarctica.</title>
        <authorList>
            <person name="Sedlacek I."/>
            <person name="Kralova S."/>
            <person name="Pantucek R."/>
            <person name="Svec P."/>
            <person name="Holochova P."/>
            <person name="Stankova E."/>
            <person name="Vrbovska V."/>
            <person name="Busse H.-J."/>
        </authorList>
    </citation>
    <scope>NUCLEOTIDE SEQUENCE [LARGE SCALE GENOMIC DNA]</scope>
    <source>
        <strain evidence="3 4">CCM 8682</strain>
    </source>
</reference>
<evidence type="ECO:0000256" key="1">
    <source>
        <dbReference type="SAM" id="SignalP"/>
    </source>
</evidence>
<dbReference type="EC" id="3.5.1.4" evidence="3"/>
<dbReference type="Proteomes" id="UP000197277">
    <property type="component" value="Unassembled WGS sequence"/>
</dbReference>
<dbReference type="EMBL" id="NIRR01000003">
    <property type="protein sequence ID" value="OWP64540.1"/>
    <property type="molecule type" value="Genomic_DNA"/>
</dbReference>
<dbReference type="SUPFAM" id="SSF75304">
    <property type="entry name" value="Amidase signature (AS) enzymes"/>
    <property type="match status" value="1"/>
</dbReference>
<feature type="domain" description="Amidase" evidence="2">
    <location>
        <begin position="74"/>
        <end position="522"/>
    </location>
</feature>
<accession>A0A246FP95</accession>
<comment type="caution">
    <text evidence="3">The sequence shown here is derived from an EMBL/GenBank/DDBJ whole genome shotgun (WGS) entry which is preliminary data.</text>
</comment>
<name>A0A246FP95_9BACT</name>
<dbReference type="OrthoDB" id="9811471at2"/>
<dbReference type="Pfam" id="PF01425">
    <property type="entry name" value="Amidase"/>
    <property type="match status" value="1"/>
</dbReference>
<evidence type="ECO:0000313" key="3">
    <source>
        <dbReference type="EMBL" id="OWP64540.1"/>
    </source>
</evidence>
<dbReference type="InterPro" id="IPR036928">
    <property type="entry name" value="AS_sf"/>
</dbReference>
<protein>
    <submittedName>
        <fullName evidence="3">Amidase</fullName>
        <ecNumber evidence="3">3.5.1.4</ecNumber>
    </submittedName>
</protein>
<keyword evidence="3" id="KW-0378">Hydrolase</keyword>
<evidence type="ECO:0000259" key="2">
    <source>
        <dbReference type="Pfam" id="PF01425"/>
    </source>
</evidence>
<keyword evidence="1" id="KW-0732">Signal</keyword>
<gene>
    <name evidence="3" type="ORF">CDA63_04000</name>
</gene>
<dbReference type="GO" id="GO:0004040">
    <property type="term" value="F:amidase activity"/>
    <property type="evidence" value="ECO:0007669"/>
    <property type="project" value="UniProtKB-EC"/>
</dbReference>
<dbReference type="PANTHER" id="PTHR42678">
    <property type="entry name" value="AMIDASE"/>
    <property type="match status" value="1"/>
</dbReference>
<dbReference type="InterPro" id="IPR023631">
    <property type="entry name" value="Amidase_dom"/>
</dbReference>
<keyword evidence="4" id="KW-1185">Reference proteome</keyword>
<proteinExistence type="predicted"/>
<organism evidence="3 4">
    <name type="scientific">Hymenobacter amundsenii</name>
    <dbReference type="NCBI Taxonomy" id="2006685"/>
    <lineage>
        <taxon>Bacteria</taxon>
        <taxon>Pseudomonadati</taxon>
        <taxon>Bacteroidota</taxon>
        <taxon>Cytophagia</taxon>
        <taxon>Cytophagales</taxon>
        <taxon>Hymenobacteraceae</taxon>
        <taxon>Hymenobacter</taxon>
    </lineage>
</organism>
<dbReference type="AlphaFoldDB" id="A0A246FP95"/>
<sequence length="546" mass="56853">MNRRIFLRNSSLTGLSLSVLSLSACSSPAEKAPAAETAAAAPPTAETADFELLENTLAELQEKMQRGTLTSRGITELYLNRIKALDQAGPRLNSVLLTNPEALDLAHALDQERRGGKTRGPLHGIPILLKDNIDTADQQPTTAGSLALAGHRAKQDAFIVQKLRAAGAVVLGKTNLSEWANFRSTRSTSGWSSVGGQTKNPYILDRTPSGSSAGSGAAASANFCAAAIGTETDGSIVSPASCSGLVGVKPTVGLWSRAGIIPISATQDTAGPMARSVHDAALLLAALAGPDPRDPATKAGEGKASDDYTTFLKPDALKGKRLGVEKGHLKGASEAVPLLLAALEVLKAQGATIVEVEVEKLTDPLGQAEYDVLLYEFKDGVNQYLAGTDASVKTLADVIQFNIEHKDKAMPFFQQEILEASQKLGDLKTPAYLKALKKSQGGARAALNGVLQKNNLDGIVAITNAPARCIDLINGDSGGGPGFSSPAAMAGYPHVTVPMGQAYGLPVGLSFVGGPWQEGPLLGLAYAYEQASKKRAAPEFKGPFVG</sequence>
<feature type="chain" id="PRO_5013235856" evidence="1">
    <location>
        <begin position="32"/>
        <end position="546"/>
    </location>
</feature>
<dbReference type="PROSITE" id="PS51257">
    <property type="entry name" value="PROKAR_LIPOPROTEIN"/>
    <property type="match status" value="1"/>
</dbReference>